<dbReference type="KEGG" id="amn:RAM_20025"/>
<accession>A0A9R0U957</accession>
<sequence length="59" mass="6276">MTGTVGPAAEPGALSEPRHANTRRSSIRAAPPKMPRRTRGRILRLDDGGPRAPPFAEAC</sequence>
<dbReference type="Proteomes" id="UP000006138">
    <property type="component" value="Chromosome"/>
</dbReference>
<organism evidence="2 3">
    <name type="scientific">Amycolatopsis mediterranei (strain S699)</name>
    <name type="common">Nocardia mediterranei</name>
    <dbReference type="NCBI Taxonomy" id="713604"/>
    <lineage>
        <taxon>Bacteria</taxon>
        <taxon>Bacillati</taxon>
        <taxon>Actinomycetota</taxon>
        <taxon>Actinomycetes</taxon>
        <taxon>Pseudonocardiales</taxon>
        <taxon>Pseudonocardiaceae</taxon>
        <taxon>Amycolatopsis</taxon>
    </lineage>
</organism>
<proteinExistence type="predicted"/>
<reference evidence="2 3" key="1">
    <citation type="journal article" date="2011" name="J. Bacteriol.">
        <title>Whole genome sequence of the rifamycin B-producing strain Amycolatopsis mediterranei S699.</title>
        <authorList>
            <person name="Verma M."/>
            <person name="Kaur J."/>
            <person name="Kumar M."/>
            <person name="Kumari K."/>
            <person name="Saxena A."/>
            <person name="Anand S."/>
            <person name="Nigam A."/>
            <person name="Ravi V."/>
            <person name="Raghuvanshi S."/>
            <person name="Khurana P."/>
            <person name="Tyagi A.K."/>
            <person name="Khurana J.P."/>
            <person name="Lal R."/>
        </authorList>
    </citation>
    <scope>NUCLEOTIDE SEQUENCE [LARGE SCALE GENOMIC DNA]</scope>
    <source>
        <strain evidence="2 3">S699</strain>
    </source>
</reference>
<gene>
    <name evidence="2" type="ordered locus">RAM_20025</name>
</gene>
<dbReference type="AlphaFoldDB" id="A0A9R0U957"/>
<feature type="region of interest" description="Disordered" evidence="1">
    <location>
        <begin position="1"/>
        <end position="59"/>
    </location>
</feature>
<dbReference type="RefSeq" id="WP_014467041.1">
    <property type="nucleotide sequence ID" value="NC_017186.1"/>
</dbReference>
<dbReference type="EMBL" id="CP002896">
    <property type="protein sequence ID" value="AEK42489.1"/>
    <property type="molecule type" value="Genomic_DNA"/>
</dbReference>
<evidence type="ECO:0000256" key="1">
    <source>
        <dbReference type="SAM" id="MobiDB-lite"/>
    </source>
</evidence>
<keyword evidence="3" id="KW-1185">Reference proteome</keyword>
<dbReference type="GeneID" id="92871668"/>
<evidence type="ECO:0000313" key="3">
    <source>
        <dbReference type="Proteomes" id="UP000006138"/>
    </source>
</evidence>
<protein>
    <submittedName>
        <fullName evidence="2">Uncharacterized protein</fullName>
    </submittedName>
</protein>
<evidence type="ECO:0000313" key="2">
    <source>
        <dbReference type="EMBL" id="AEK42489.1"/>
    </source>
</evidence>
<name>A0A9R0U957_AMYMS</name>